<name>A0ABU3P3V9_9FIRM</name>
<accession>A0ABU3P3V9</accession>
<comment type="caution">
    <text evidence="2">The sequence shown here is derived from an EMBL/GenBank/DDBJ whole genome shotgun (WGS) entry which is preliminary data.</text>
</comment>
<organism evidence="2 3">
    <name type="scientific">Anaeroselena agilis</name>
    <dbReference type="NCBI Taxonomy" id="3063788"/>
    <lineage>
        <taxon>Bacteria</taxon>
        <taxon>Bacillati</taxon>
        <taxon>Bacillota</taxon>
        <taxon>Negativicutes</taxon>
        <taxon>Acetonemataceae</taxon>
        <taxon>Anaeroselena</taxon>
    </lineage>
</organism>
<feature type="chain" id="PRO_5045056851" description="Lipoprotein" evidence="1">
    <location>
        <begin position="23"/>
        <end position="310"/>
    </location>
</feature>
<reference evidence="2 3" key="1">
    <citation type="submission" date="2023-07" db="EMBL/GenBank/DDBJ databases">
        <title>The novel representative of Negativicutes class, Anaeroselena agilis gen. nov. sp. nov.</title>
        <authorList>
            <person name="Prokofeva M.I."/>
            <person name="Elcheninov A.G."/>
            <person name="Klyukina A."/>
            <person name="Kublanov I.V."/>
            <person name="Frolov E.N."/>
            <person name="Podosokorskaya O.A."/>
        </authorList>
    </citation>
    <scope>NUCLEOTIDE SEQUENCE [LARGE SCALE GENOMIC DNA]</scope>
    <source>
        <strain evidence="2 3">4137-cl</strain>
    </source>
</reference>
<dbReference type="Proteomes" id="UP001254848">
    <property type="component" value="Unassembled WGS sequence"/>
</dbReference>
<protein>
    <recommendedName>
        <fullName evidence="4">Lipoprotein</fullName>
    </recommendedName>
</protein>
<dbReference type="EMBL" id="JAUOZS010000001">
    <property type="protein sequence ID" value="MDT8903732.1"/>
    <property type="molecule type" value="Genomic_DNA"/>
</dbReference>
<evidence type="ECO:0000313" key="2">
    <source>
        <dbReference type="EMBL" id="MDT8903732.1"/>
    </source>
</evidence>
<evidence type="ECO:0008006" key="4">
    <source>
        <dbReference type="Google" id="ProtNLM"/>
    </source>
</evidence>
<gene>
    <name evidence="2" type="ORF">Q4T40_21090</name>
</gene>
<dbReference type="PROSITE" id="PS51257">
    <property type="entry name" value="PROKAR_LIPOPROTEIN"/>
    <property type="match status" value="1"/>
</dbReference>
<proteinExistence type="predicted"/>
<evidence type="ECO:0000313" key="3">
    <source>
        <dbReference type="Proteomes" id="UP001254848"/>
    </source>
</evidence>
<evidence type="ECO:0000256" key="1">
    <source>
        <dbReference type="SAM" id="SignalP"/>
    </source>
</evidence>
<sequence length="310" mass="33414">MKMNKKQFVTAAIIGVFALSTAACSGAAAGRTPAAPQPAAQVEDGKGAATIAAYNTLAGKRGVRAAELLAALDAGIRTVSRNEATAMIVAAEAAQKRDLPGLEEKLAGEGLQRKIGELYRNGIDLDKAGDIGDAELREALIEVRDGGYRLDTAEGMYFPVIDYGRYRQYRGLVTADLAAYIDLMAVESDRAPAKDAALVIGWDEMIRRALAQENFLRTFEDSPRARDVKSLYGRYLSFIFYGANNTPLFAYDNKTMSAEARTAYAAAAGTGDSRLAARLKEYLGLLATKGYRLDAEVEEFRKQAVSDLGD</sequence>
<keyword evidence="3" id="KW-1185">Reference proteome</keyword>
<keyword evidence="1" id="KW-0732">Signal</keyword>
<feature type="signal peptide" evidence="1">
    <location>
        <begin position="1"/>
        <end position="22"/>
    </location>
</feature>
<dbReference type="RefSeq" id="WP_413782178.1">
    <property type="nucleotide sequence ID" value="NZ_JAUOZS010000001.1"/>
</dbReference>